<evidence type="ECO:0008006" key="4">
    <source>
        <dbReference type="Google" id="ProtNLM"/>
    </source>
</evidence>
<dbReference type="EMBL" id="NBNE01001697">
    <property type="protein sequence ID" value="OWZ12997.1"/>
    <property type="molecule type" value="Genomic_DNA"/>
</dbReference>
<evidence type="ECO:0000256" key="1">
    <source>
        <dbReference type="SAM" id="MobiDB-lite"/>
    </source>
</evidence>
<dbReference type="PANTHER" id="PTHR37984">
    <property type="entry name" value="PROTEIN CBG26694"/>
    <property type="match status" value="1"/>
</dbReference>
<reference evidence="3" key="1">
    <citation type="submission" date="2017-03" db="EMBL/GenBank/DDBJ databases">
        <title>Phytopthora megakarya and P. palmivora, two closely related causual agents of cacao black pod achieved similar genome size and gene model numbers by different mechanisms.</title>
        <authorList>
            <person name="Ali S."/>
            <person name="Shao J."/>
            <person name="Larry D.J."/>
            <person name="Kronmiller B."/>
            <person name="Shen D."/>
            <person name="Strem M.D."/>
            <person name="Melnick R.L."/>
            <person name="Guiltinan M.J."/>
            <person name="Tyler B.M."/>
            <person name="Meinhardt L.W."/>
            <person name="Bailey B.A."/>
        </authorList>
    </citation>
    <scope>NUCLEOTIDE SEQUENCE [LARGE SCALE GENOMIC DNA]</scope>
    <source>
        <strain evidence="3">zdho120</strain>
    </source>
</reference>
<sequence length="236" mass="26465">MGKQESYGANQAESKIEEETVNQDEANGVSADSSNEVEAEQFAPTVPNENETMSPKAENINPLAVHKERRRRIATTVLRAEEATLNYRSARDAWKISIRFILSEENVLYDLAVNRRRRNQQQEETTLRLVVSSTMIQELYADVVRHVRPCPDCSSSKKGLQFGGYSPGNVLVERPFQVVSMDFVIPLSKSRRGDTALLLFQCAFTGFIMGKAMANTTVLRVAQAFEKCTEGSERLP</sequence>
<dbReference type="Proteomes" id="UP000198211">
    <property type="component" value="Unassembled WGS sequence"/>
</dbReference>
<dbReference type="Gene3D" id="3.30.420.10">
    <property type="entry name" value="Ribonuclease H-like superfamily/Ribonuclease H"/>
    <property type="match status" value="1"/>
</dbReference>
<dbReference type="PANTHER" id="PTHR37984:SF5">
    <property type="entry name" value="PROTEIN NYNRIN-LIKE"/>
    <property type="match status" value="1"/>
</dbReference>
<accession>A0A225W7M6</accession>
<comment type="caution">
    <text evidence="2">The sequence shown here is derived from an EMBL/GenBank/DDBJ whole genome shotgun (WGS) entry which is preliminary data.</text>
</comment>
<dbReference type="AlphaFoldDB" id="A0A225W7M6"/>
<keyword evidence="3" id="KW-1185">Reference proteome</keyword>
<proteinExistence type="predicted"/>
<protein>
    <recommendedName>
        <fullName evidence="4">Reverse transcriptase</fullName>
    </recommendedName>
</protein>
<organism evidence="2 3">
    <name type="scientific">Phytophthora megakarya</name>
    <dbReference type="NCBI Taxonomy" id="4795"/>
    <lineage>
        <taxon>Eukaryota</taxon>
        <taxon>Sar</taxon>
        <taxon>Stramenopiles</taxon>
        <taxon>Oomycota</taxon>
        <taxon>Peronosporomycetes</taxon>
        <taxon>Peronosporales</taxon>
        <taxon>Peronosporaceae</taxon>
        <taxon>Phytophthora</taxon>
    </lineage>
</organism>
<dbReference type="OrthoDB" id="120498at2759"/>
<evidence type="ECO:0000313" key="3">
    <source>
        <dbReference type="Proteomes" id="UP000198211"/>
    </source>
</evidence>
<dbReference type="InterPro" id="IPR012337">
    <property type="entry name" value="RNaseH-like_sf"/>
</dbReference>
<gene>
    <name evidence="2" type="ORF">PHMEG_00013759</name>
</gene>
<feature type="region of interest" description="Disordered" evidence="1">
    <location>
        <begin position="1"/>
        <end position="63"/>
    </location>
</feature>
<evidence type="ECO:0000313" key="2">
    <source>
        <dbReference type="EMBL" id="OWZ12997.1"/>
    </source>
</evidence>
<dbReference type="InterPro" id="IPR050951">
    <property type="entry name" value="Retrovirus_Pol_polyprotein"/>
</dbReference>
<name>A0A225W7M6_9STRA</name>
<dbReference type="SUPFAM" id="SSF53098">
    <property type="entry name" value="Ribonuclease H-like"/>
    <property type="match status" value="1"/>
</dbReference>
<dbReference type="InterPro" id="IPR036397">
    <property type="entry name" value="RNaseH_sf"/>
</dbReference>
<dbReference type="GO" id="GO:0003676">
    <property type="term" value="F:nucleic acid binding"/>
    <property type="evidence" value="ECO:0007669"/>
    <property type="project" value="InterPro"/>
</dbReference>